<evidence type="ECO:0000313" key="2">
    <source>
        <dbReference type="EMBL" id="EOA03097.1"/>
    </source>
</evidence>
<name>A0AAI9N287_9BURK</name>
<feature type="signal peptide" evidence="1">
    <location>
        <begin position="1"/>
        <end position="27"/>
    </location>
</feature>
<dbReference type="InterPro" id="IPR027056">
    <property type="entry name" value="Gluconate_2DH_su3"/>
</dbReference>
<dbReference type="EMBL" id="AEEC02000033">
    <property type="protein sequence ID" value="EOA03097.1"/>
    <property type="molecule type" value="Genomic_DNA"/>
</dbReference>
<dbReference type="InterPro" id="IPR006311">
    <property type="entry name" value="TAT_signal"/>
</dbReference>
<gene>
    <name evidence="2" type="ORF">HFRIS_019208</name>
</gene>
<dbReference type="Pfam" id="PF13618">
    <property type="entry name" value="Gluconate_2-dh3"/>
    <property type="match status" value="1"/>
</dbReference>
<dbReference type="AlphaFoldDB" id="A0AAI9N287"/>
<dbReference type="PROSITE" id="PS51318">
    <property type="entry name" value="TAT"/>
    <property type="match status" value="1"/>
</dbReference>
<feature type="chain" id="PRO_5042507886" description="Gluconate 2-dehydrogenase subunit 3 family protein" evidence="1">
    <location>
        <begin position="28"/>
        <end position="236"/>
    </location>
</feature>
<keyword evidence="1" id="KW-0732">Signal</keyword>
<protein>
    <recommendedName>
        <fullName evidence="4">Gluconate 2-dehydrogenase subunit 3 family protein</fullName>
    </recommendedName>
</protein>
<dbReference type="Proteomes" id="UP000006772">
    <property type="component" value="Unassembled WGS sequence"/>
</dbReference>
<reference evidence="2 3" key="1">
    <citation type="journal article" date="2013" name="Front. Microbiol.">
        <title>The genome of the endophytic bacterium H. frisingense GSF30(T) identifies diverse strategies in the Herbaspirillum genus to interact with plants.</title>
        <authorList>
            <person name="Straub D."/>
            <person name="Rothballer M."/>
            <person name="Hartmann A."/>
            <person name="Ludewig U."/>
        </authorList>
    </citation>
    <scope>NUCLEOTIDE SEQUENCE [LARGE SCALE GENOMIC DNA]</scope>
    <source>
        <strain evidence="2 3">GSF30</strain>
    </source>
</reference>
<comment type="caution">
    <text evidence="2">The sequence shown here is derived from an EMBL/GenBank/DDBJ whole genome shotgun (WGS) entry which is preliminary data.</text>
</comment>
<accession>A0AAI9N287</accession>
<organism evidence="2 3">
    <name type="scientific">Herbaspirillum frisingense GSF30</name>
    <dbReference type="NCBI Taxonomy" id="864073"/>
    <lineage>
        <taxon>Bacteria</taxon>
        <taxon>Pseudomonadati</taxon>
        <taxon>Pseudomonadota</taxon>
        <taxon>Betaproteobacteria</taxon>
        <taxon>Burkholderiales</taxon>
        <taxon>Oxalobacteraceae</taxon>
        <taxon>Herbaspirillum</taxon>
    </lineage>
</organism>
<dbReference type="RefSeq" id="WP_006464797.1">
    <property type="nucleotide sequence ID" value="NZ_AEEC02000033.1"/>
</dbReference>
<evidence type="ECO:0000313" key="3">
    <source>
        <dbReference type="Proteomes" id="UP000006772"/>
    </source>
</evidence>
<sequence length="236" mass="25733">MKKISISANRRHFLRGALTAAPAAALAVTTGSLTVAAQGQSAKPGDSTPYKPSFFNQDEFALLSALAEVLIPADENGPGALEAGVPEFIDAQMNTPYGHGQLWYMQGPFTPDAPAEFGYQLPYPPRELYKKGLAEFDAAIKQQYGQGYVGLNQQQREKMMGEFEKGNVKMASIPPAALFNQLLQNVHEGYFCDPVDGGNKGMAAWKMIGFPGARADYYDWVDQYGRTYPLPPISRG</sequence>
<evidence type="ECO:0008006" key="4">
    <source>
        <dbReference type="Google" id="ProtNLM"/>
    </source>
</evidence>
<evidence type="ECO:0000256" key="1">
    <source>
        <dbReference type="SAM" id="SignalP"/>
    </source>
</evidence>
<proteinExistence type="predicted"/>